<name>A0AAV4XJR0_CAEEX</name>
<comment type="caution">
    <text evidence="1">The sequence shown here is derived from an EMBL/GenBank/DDBJ whole genome shotgun (WGS) entry which is preliminary data.</text>
</comment>
<proteinExistence type="predicted"/>
<keyword evidence="2" id="KW-1185">Reference proteome</keyword>
<evidence type="ECO:0000313" key="1">
    <source>
        <dbReference type="EMBL" id="GIY94039.1"/>
    </source>
</evidence>
<dbReference type="AlphaFoldDB" id="A0AAV4XJR0"/>
<sequence length="77" mass="8940">MLDFDAEVFRRKSQNAINKKIFRVIRFCLQVNSTEFRLLLKVPSMVFQGRGRTSNVLLAKLFFFAEEGFSPVHESPS</sequence>
<reference evidence="1 2" key="1">
    <citation type="submission" date="2021-06" db="EMBL/GenBank/DDBJ databases">
        <title>Caerostris extrusa draft genome.</title>
        <authorList>
            <person name="Kono N."/>
            <person name="Arakawa K."/>
        </authorList>
    </citation>
    <scope>NUCLEOTIDE SEQUENCE [LARGE SCALE GENOMIC DNA]</scope>
</reference>
<organism evidence="1 2">
    <name type="scientific">Caerostris extrusa</name>
    <name type="common">Bark spider</name>
    <name type="synonym">Caerostris bankana</name>
    <dbReference type="NCBI Taxonomy" id="172846"/>
    <lineage>
        <taxon>Eukaryota</taxon>
        <taxon>Metazoa</taxon>
        <taxon>Ecdysozoa</taxon>
        <taxon>Arthropoda</taxon>
        <taxon>Chelicerata</taxon>
        <taxon>Arachnida</taxon>
        <taxon>Araneae</taxon>
        <taxon>Araneomorphae</taxon>
        <taxon>Entelegynae</taxon>
        <taxon>Araneoidea</taxon>
        <taxon>Araneidae</taxon>
        <taxon>Caerostris</taxon>
    </lineage>
</organism>
<protein>
    <submittedName>
        <fullName evidence="1">Uncharacterized protein</fullName>
    </submittedName>
</protein>
<evidence type="ECO:0000313" key="2">
    <source>
        <dbReference type="Proteomes" id="UP001054945"/>
    </source>
</evidence>
<dbReference type="EMBL" id="BPLR01017737">
    <property type="protein sequence ID" value="GIY94039.1"/>
    <property type="molecule type" value="Genomic_DNA"/>
</dbReference>
<accession>A0AAV4XJR0</accession>
<dbReference type="Proteomes" id="UP001054945">
    <property type="component" value="Unassembled WGS sequence"/>
</dbReference>
<gene>
    <name evidence="1" type="ORF">CEXT_29361</name>
</gene>